<evidence type="ECO:0000256" key="2">
    <source>
        <dbReference type="ARBA" id="ARBA00005583"/>
    </source>
</evidence>
<feature type="transmembrane region" description="Helical" evidence="12">
    <location>
        <begin position="113"/>
        <end position="131"/>
    </location>
</feature>
<dbReference type="AlphaFoldDB" id="W2V2A2"/>
<reference evidence="15 16" key="1">
    <citation type="journal article" date="2013" name="PLoS ONE">
        <title>Bacterial endosymbiosis in a chordate host: long-term co-evolution and conservation of secondary metabolism.</title>
        <authorList>
            <person name="Kwan J.C."/>
            <person name="Schmidt E.W."/>
        </authorList>
    </citation>
    <scope>NUCLEOTIDE SEQUENCE [LARGE SCALE GENOMIC DNA]</scope>
    <source>
        <strain evidence="16">L6</strain>
    </source>
</reference>
<dbReference type="GO" id="GO:0008360">
    <property type="term" value="P:regulation of cell shape"/>
    <property type="evidence" value="ECO:0007669"/>
    <property type="project" value="UniProtKB-KW"/>
</dbReference>
<organism evidence="15 16">
    <name type="scientific">Candidatus Xenolissoclinum pacificiensis L6</name>
    <dbReference type="NCBI Taxonomy" id="1401685"/>
    <lineage>
        <taxon>Bacteria</taxon>
        <taxon>Pseudomonadati</taxon>
        <taxon>Pseudomonadota</taxon>
        <taxon>Alphaproteobacteria</taxon>
        <taxon>Rickettsiales</taxon>
        <taxon>Anaplasmataceae</taxon>
        <taxon>Candidatus Xenolissoclinum</taxon>
    </lineage>
</organism>
<keyword evidence="5 12" id="KW-0812">Transmembrane</keyword>
<evidence type="ECO:0000256" key="11">
    <source>
        <dbReference type="ARBA" id="ARBA00023316"/>
    </source>
</evidence>
<dbReference type="GO" id="GO:0046872">
    <property type="term" value="F:metal ion binding"/>
    <property type="evidence" value="ECO:0007669"/>
    <property type="project" value="UniProtKB-KW"/>
</dbReference>
<feature type="binding site" evidence="14">
    <location>
        <position position="229"/>
    </location>
    <ligand>
        <name>Mg(2+)</name>
        <dbReference type="ChEBI" id="CHEBI:18420"/>
    </ligand>
</feature>
<feature type="transmembrane region" description="Helical" evidence="12">
    <location>
        <begin position="252"/>
        <end position="273"/>
    </location>
</feature>
<evidence type="ECO:0000313" key="16">
    <source>
        <dbReference type="Proteomes" id="UP000018951"/>
    </source>
</evidence>
<protein>
    <recommendedName>
        <fullName evidence="12 13">Phospho-N-acetylmuramoyl-pentapeptide-transferase</fullName>
        <ecNumber evidence="12 13">2.7.8.13</ecNumber>
    </recommendedName>
    <alternativeName>
        <fullName evidence="12">UDP-MurNAc-pentapeptide phosphotransferase</fullName>
    </alternativeName>
</protein>
<keyword evidence="7 12" id="KW-0573">Peptidoglycan synthesis</keyword>
<comment type="cofactor">
    <cofactor evidence="12 14">
        <name>Mg(2+)</name>
        <dbReference type="ChEBI" id="CHEBI:18420"/>
    </cofactor>
</comment>
<feature type="transmembrane region" description="Helical" evidence="12">
    <location>
        <begin position="76"/>
        <end position="93"/>
    </location>
</feature>
<dbReference type="CDD" id="cd06852">
    <property type="entry name" value="GT_MraY"/>
    <property type="match status" value="1"/>
</dbReference>
<evidence type="ECO:0000256" key="7">
    <source>
        <dbReference type="ARBA" id="ARBA00022984"/>
    </source>
</evidence>
<dbReference type="GO" id="GO:0051301">
    <property type="term" value="P:cell division"/>
    <property type="evidence" value="ECO:0007669"/>
    <property type="project" value="UniProtKB-KW"/>
</dbReference>
<evidence type="ECO:0000256" key="6">
    <source>
        <dbReference type="ARBA" id="ARBA00022960"/>
    </source>
</evidence>
<keyword evidence="10 12" id="KW-0131">Cell cycle</keyword>
<evidence type="ECO:0000313" key="15">
    <source>
        <dbReference type="EMBL" id="ETO91583.1"/>
    </source>
</evidence>
<evidence type="ECO:0000256" key="10">
    <source>
        <dbReference type="ARBA" id="ARBA00023306"/>
    </source>
</evidence>
<evidence type="ECO:0000256" key="14">
    <source>
        <dbReference type="PIRSR" id="PIRSR600715-1"/>
    </source>
</evidence>
<feature type="transmembrane region" description="Helical" evidence="12">
    <location>
        <begin position="52"/>
        <end position="70"/>
    </location>
</feature>
<keyword evidence="3 12" id="KW-0132">Cell division</keyword>
<keyword evidence="16" id="KW-1185">Reference proteome</keyword>
<dbReference type="NCBIfam" id="TIGR00445">
    <property type="entry name" value="mraY"/>
    <property type="match status" value="1"/>
</dbReference>
<dbReference type="GO" id="GO:0051992">
    <property type="term" value="F:UDP-N-acetylmuramoyl-L-alanyl-D-glutamyl-meso-2,6-diaminopimelyl-D-alanyl-D-alanine:undecaprenyl-phosphate transferase activity"/>
    <property type="evidence" value="ECO:0007669"/>
    <property type="project" value="RHEA"/>
</dbReference>
<dbReference type="PANTHER" id="PTHR22926">
    <property type="entry name" value="PHOSPHO-N-ACETYLMURAMOYL-PENTAPEPTIDE-TRANSFERASE"/>
    <property type="match status" value="1"/>
</dbReference>
<keyword evidence="6 12" id="KW-0133">Cell shape</keyword>
<dbReference type="InterPro" id="IPR000715">
    <property type="entry name" value="Glycosyl_transferase_4"/>
</dbReference>
<sequence>MLLLSVLAILASLMMFLLVPLNIRLSKKIATNGQPILEYVDQHKYKSQTPSMGGLSVILVIIVVSNLPLLPGIHPYTLILMLAILLFGCIGLFDDIQKMHKQKNQVLPARVKLIIQVICATVITGVMYHYLPSHFAGLMFFSHYMLPVPVWMYFIFSVILIVASSNSYNLLDGLDGLVSVPSIMTAIFFVVVAYIRFNFPALVLATTIVPTMIAFLWFNTKPAKIFLGDTGSLALGGLFGVLAVMLKSEIGFALVSIPAILESISVIVQVYYFKYTKKRYGEGQRVFLMAPIHHHFEKKGLPEYNIVVRFWILATFALYFAMLWVSFTI</sequence>
<comment type="catalytic activity">
    <reaction evidence="12">
        <text>UDP-N-acetyl-alpha-D-muramoyl-L-alanyl-gamma-D-glutamyl-meso-2,6-diaminopimeloyl-D-alanyl-D-alanine + di-trans,octa-cis-undecaprenyl phosphate = di-trans,octa-cis-undecaprenyl diphospho-N-acetyl-alpha-D-muramoyl-L-alanyl-D-glutamyl-meso-2,6-diaminopimeloyl-D-alanyl-D-alanine + UMP</text>
        <dbReference type="Rhea" id="RHEA:28386"/>
        <dbReference type="ChEBI" id="CHEBI:57865"/>
        <dbReference type="ChEBI" id="CHEBI:60392"/>
        <dbReference type="ChEBI" id="CHEBI:61386"/>
        <dbReference type="ChEBI" id="CHEBI:61387"/>
        <dbReference type="EC" id="2.7.8.13"/>
    </reaction>
</comment>
<keyword evidence="12 14" id="KW-0460">Magnesium</keyword>
<feature type="binding site" evidence="14">
    <location>
        <position position="169"/>
    </location>
    <ligand>
        <name>Mg(2+)</name>
        <dbReference type="ChEBI" id="CHEBI:18420"/>
    </ligand>
</feature>
<dbReference type="InterPro" id="IPR003524">
    <property type="entry name" value="PNAcMuramoyl-5peptid_Trfase"/>
</dbReference>
<dbReference type="GO" id="GO:0008963">
    <property type="term" value="F:phospho-N-acetylmuramoyl-pentapeptide-transferase activity"/>
    <property type="evidence" value="ECO:0007669"/>
    <property type="project" value="UniProtKB-UniRule"/>
</dbReference>
<evidence type="ECO:0000256" key="12">
    <source>
        <dbReference type="HAMAP-Rule" id="MF_00038"/>
    </source>
</evidence>
<feature type="transmembrane region" description="Helical" evidence="12">
    <location>
        <begin position="6"/>
        <end position="23"/>
    </location>
</feature>
<keyword evidence="4 12" id="KW-0808">Transferase</keyword>
<comment type="caution">
    <text evidence="15">The sequence shown here is derived from an EMBL/GenBank/DDBJ whole genome shotgun (WGS) entry which is preliminary data.</text>
</comment>
<dbReference type="EMBL" id="AXCJ01000002">
    <property type="protein sequence ID" value="ETO91583.1"/>
    <property type="molecule type" value="Genomic_DNA"/>
</dbReference>
<comment type="pathway">
    <text evidence="12">Cell wall biogenesis; peptidoglycan biosynthesis.</text>
</comment>
<keyword evidence="11 12" id="KW-0961">Cell wall biogenesis/degradation</keyword>
<feature type="transmembrane region" description="Helical" evidence="12">
    <location>
        <begin position="151"/>
        <end position="171"/>
    </location>
</feature>
<feature type="transmembrane region" description="Helical" evidence="12">
    <location>
        <begin position="201"/>
        <end position="218"/>
    </location>
</feature>
<comment type="similarity">
    <text evidence="2 12">Belongs to the glycosyltransferase 4 family. MraY subfamily.</text>
</comment>
<dbReference type="UniPathway" id="UPA00219"/>
<dbReference type="Pfam" id="PF00953">
    <property type="entry name" value="Glycos_transf_4"/>
    <property type="match status" value="1"/>
</dbReference>
<dbReference type="PANTHER" id="PTHR22926:SF5">
    <property type="entry name" value="PHOSPHO-N-ACETYLMURAMOYL-PENTAPEPTIDE-TRANSFERASE HOMOLOG"/>
    <property type="match status" value="1"/>
</dbReference>
<comment type="function">
    <text evidence="12">Catalyzes the initial step of the lipid cycle reactions in the biosynthesis of the cell wall peptidoglycan: transfers peptidoglycan precursor phospho-MurNAc-pentapeptide from UDP-MurNAc-pentapeptide onto the lipid carrier undecaprenyl phosphate, yielding undecaprenyl-pyrophosphoryl-MurNAc-pentapeptide, known as lipid I.</text>
</comment>
<keyword evidence="8 12" id="KW-1133">Transmembrane helix</keyword>
<dbReference type="GO" id="GO:0071555">
    <property type="term" value="P:cell wall organization"/>
    <property type="evidence" value="ECO:0007669"/>
    <property type="project" value="UniProtKB-KW"/>
</dbReference>
<comment type="subcellular location">
    <subcellularLocation>
        <location evidence="12">Cell membrane</location>
        <topology evidence="12">Multi-pass membrane protein</topology>
    </subcellularLocation>
    <subcellularLocation>
        <location evidence="1">Membrane</location>
        <topology evidence="1">Multi-pass membrane protein</topology>
    </subcellularLocation>
</comment>
<feature type="transmembrane region" description="Helical" evidence="12">
    <location>
        <begin position="178"/>
        <end position="195"/>
    </location>
</feature>
<dbReference type="PROSITE" id="PS01347">
    <property type="entry name" value="MRAY_1"/>
    <property type="match status" value="1"/>
</dbReference>
<evidence type="ECO:0000256" key="8">
    <source>
        <dbReference type="ARBA" id="ARBA00022989"/>
    </source>
</evidence>
<evidence type="ECO:0000256" key="4">
    <source>
        <dbReference type="ARBA" id="ARBA00022679"/>
    </source>
</evidence>
<dbReference type="GO" id="GO:0009252">
    <property type="term" value="P:peptidoglycan biosynthetic process"/>
    <property type="evidence" value="ECO:0007669"/>
    <property type="project" value="UniProtKB-UniRule"/>
</dbReference>
<evidence type="ECO:0000256" key="3">
    <source>
        <dbReference type="ARBA" id="ARBA00022618"/>
    </source>
</evidence>
<proteinExistence type="inferred from homology"/>
<dbReference type="HAMAP" id="MF_00038">
    <property type="entry name" value="MraY"/>
    <property type="match status" value="1"/>
</dbReference>
<accession>W2V2A2</accession>
<evidence type="ECO:0000256" key="13">
    <source>
        <dbReference type="NCBIfam" id="TIGR00445"/>
    </source>
</evidence>
<keyword evidence="9 12" id="KW-0472">Membrane</keyword>
<evidence type="ECO:0000256" key="9">
    <source>
        <dbReference type="ARBA" id="ARBA00023136"/>
    </source>
</evidence>
<evidence type="ECO:0000256" key="1">
    <source>
        <dbReference type="ARBA" id="ARBA00004141"/>
    </source>
</evidence>
<gene>
    <name evidence="12 15" type="primary">mraY</name>
    <name evidence="15" type="ORF">P857_30</name>
</gene>
<feature type="transmembrane region" description="Helical" evidence="12">
    <location>
        <begin position="225"/>
        <end position="246"/>
    </location>
</feature>
<feature type="transmembrane region" description="Helical" evidence="12">
    <location>
        <begin position="306"/>
        <end position="327"/>
    </location>
</feature>
<dbReference type="InterPro" id="IPR018480">
    <property type="entry name" value="PNAcMuramoyl-5peptid_Trfase_CS"/>
</dbReference>
<dbReference type="EC" id="2.7.8.13" evidence="12 13"/>
<dbReference type="GO" id="GO:0005886">
    <property type="term" value="C:plasma membrane"/>
    <property type="evidence" value="ECO:0007669"/>
    <property type="project" value="UniProtKB-SubCell"/>
</dbReference>
<keyword evidence="12" id="KW-1003">Cell membrane</keyword>
<dbReference type="Proteomes" id="UP000018951">
    <property type="component" value="Unassembled WGS sequence"/>
</dbReference>
<dbReference type="STRING" id="1401685.P857_30"/>
<keyword evidence="12 14" id="KW-0479">Metal-binding</keyword>
<evidence type="ECO:0000256" key="5">
    <source>
        <dbReference type="ARBA" id="ARBA00022692"/>
    </source>
</evidence>
<dbReference type="PATRIC" id="fig|1401685.3.peg.405"/>
<name>W2V2A2_9RICK</name>